<evidence type="ECO:0000256" key="5">
    <source>
        <dbReference type="ARBA" id="ARBA00011994"/>
    </source>
</evidence>
<dbReference type="Proteomes" id="UP000637906">
    <property type="component" value="Unassembled WGS sequence"/>
</dbReference>
<feature type="binding site" evidence="16">
    <location>
        <position position="763"/>
    </location>
    <ligand>
        <name>substrate</name>
    </ligand>
</feature>
<feature type="domain" description="Pyruvate phosphate dikinase AMP/ATP-binding" evidence="19">
    <location>
        <begin position="68"/>
        <end position="287"/>
    </location>
</feature>
<feature type="domain" description="PEP-utilising enzyme mobile" evidence="18">
    <location>
        <begin position="422"/>
        <end position="503"/>
    </location>
</feature>
<comment type="caution">
    <text evidence="21">The sequence shown here is derived from an EMBL/GenBank/DDBJ whole genome shotgun (WGS) entry which is preliminary data.</text>
</comment>
<evidence type="ECO:0000256" key="8">
    <source>
        <dbReference type="ARBA" id="ARBA00022679"/>
    </source>
</evidence>
<evidence type="ECO:0000256" key="13">
    <source>
        <dbReference type="ARBA" id="ARBA00022842"/>
    </source>
</evidence>
<feature type="active site" description="Proton donor" evidence="15">
    <location>
        <position position="828"/>
    </location>
</feature>
<comment type="catalytic activity">
    <reaction evidence="14">
        <text>pyruvate + phosphate + ATP = phosphoenolpyruvate + AMP + diphosphate + H(+)</text>
        <dbReference type="Rhea" id="RHEA:10756"/>
        <dbReference type="ChEBI" id="CHEBI:15361"/>
        <dbReference type="ChEBI" id="CHEBI:15378"/>
        <dbReference type="ChEBI" id="CHEBI:30616"/>
        <dbReference type="ChEBI" id="CHEBI:33019"/>
        <dbReference type="ChEBI" id="CHEBI:43474"/>
        <dbReference type="ChEBI" id="CHEBI:58702"/>
        <dbReference type="ChEBI" id="CHEBI:456215"/>
        <dbReference type="EC" id="2.7.9.1"/>
    </reaction>
</comment>
<accession>A0A8J3HVW8</accession>
<evidence type="ECO:0000313" key="21">
    <source>
        <dbReference type="EMBL" id="GHM59890.1"/>
    </source>
</evidence>
<dbReference type="GO" id="GO:0005524">
    <property type="term" value="F:ATP binding"/>
    <property type="evidence" value="ECO:0007669"/>
    <property type="project" value="UniProtKB-UniRule"/>
</dbReference>
<dbReference type="SUPFAM" id="SSF51621">
    <property type="entry name" value="Phosphoenolpyruvate/pyruvate domain"/>
    <property type="match status" value="1"/>
</dbReference>
<sequence>MVETLIYYFSKNKCDGDASMCNLLGTKGANLAEMCQLDIPVPPGFTITSAACNLYHKNNDFSYELCKEYITLLENETGRKFGNINNPLLVSVRSGSVSSMPGMLDTILNVGLNDETLIGLIKHNGERFAYDSYCRFIQMYCSIVLKIDHSLFNDVIENEKRKNNAQNYSDLSYESLQNIVTNFKDIVYKNTDSYFPQDVHEQLYTSIIAVFDSWKNSRAASYRRIHNISDEVGTAVNIQSMVFGNMDNNSATGVVFTRNPSTGQKEYFGEFLINAQGEDIVAGTTTPWLINGSDEKTMANLMPEVYRELCDICNKLEAHYCDMQDIEFTVENGKLWILQTRSGKRTAEAAIRIAQDMVNEKLITKEKAILKIDPHTFDKLLHPIIETKNEYKVIAKGLPASPGVACGQVAFTSEAAKQISKQKAILVRLETNPEDIEGINASCGIITVRGGMTSHAAVVARGMGRPCICGANGISIDESGEFFTIGEEKIYKGDYITINGSNGEIIQGTVPIIQSQSSEVFQTIMSWTDEIRILGVRANADTPEDVKIAQSFNSDGIGLCRTEHMFFSTDRIKIVQELITAETDKEQESALSKLEIIQKNDFKEIFTIMQGKPITIRLLDPPLHEFLPQSDAAIEEVAKSSGRSISNIKNKILELSERNPMLGHRGCRLAISHPKIYEMQTRAIFSAIEELQKEENIRVVPEIMIPFIIDETEFSIICSMIDKISKSFDYSRKDYLIGTMIELPRAALTADKIAKHADFFSFGTNDLTQTTMGLSRDDATKFLDHYHVQKILKDDPFEILDISGVGELIKIAVDKARKTSPKIKLGVCGEHGGNPESIKFFAQLGIDYVSCSPFRIPIAKLTAAQCSILKDKDY</sequence>
<dbReference type="Gene3D" id="1.10.189.10">
    <property type="entry name" value="Pyruvate Phosphate Dikinase, domain 2"/>
    <property type="match status" value="1"/>
</dbReference>
<dbReference type="InterPro" id="IPR002192">
    <property type="entry name" value="PPDK_AMP/ATP-bd"/>
</dbReference>
<dbReference type="EMBL" id="BNGU01000044">
    <property type="protein sequence ID" value="GHM59890.1"/>
    <property type="molecule type" value="Genomic_DNA"/>
</dbReference>
<dbReference type="AlphaFoldDB" id="A0A8J3HVW8"/>
<dbReference type="PANTHER" id="PTHR22931:SF9">
    <property type="entry name" value="PYRUVATE, PHOSPHATE DIKINASE 1, CHLOROPLASTIC"/>
    <property type="match status" value="1"/>
</dbReference>
<evidence type="ECO:0000313" key="22">
    <source>
        <dbReference type="Proteomes" id="UP000637906"/>
    </source>
</evidence>
<evidence type="ECO:0000256" key="17">
    <source>
        <dbReference type="PIRSR" id="PIRSR000853-3"/>
    </source>
</evidence>
<comment type="subunit">
    <text evidence="4">Homodimer.</text>
</comment>
<feature type="binding site" evidence="17">
    <location>
        <position position="766"/>
    </location>
    <ligand>
        <name>Mg(2+)</name>
        <dbReference type="ChEBI" id="CHEBI:18420"/>
    </ligand>
</feature>
<evidence type="ECO:0000256" key="10">
    <source>
        <dbReference type="ARBA" id="ARBA00022741"/>
    </source>
</evidence>
<evidence type="ECO:0000256" key="12">
    <source>
        <dbReference type="ARBA" id="ARBA00022840"/>
    </source>
</evidence>
<feature type="binding site" evidence="17">
    <location>
        <position position="742"/>
    </location>
    <ligand>
        <name>Mg(2+)</name>
        <dbReference type="ChEBI" id="CHEBI:18420"/>
    </ligand>
</feature>
<feature type="active site" description="Tele-phosphohistidine intermediate" evidence="15">
    <location>
        <position position="455"/>
    </location>
</feature>
<dbReference type="Pfam" id="PF00391">
    <property type="entry name" value="PEP-utilizers"/>
    <property type="match status" value="1"/>
</dbReference>
<dbReference type="Gene3D" id="3.20.20.60">
    <property type="entry name" value="Phosphoenolpyruvate-binding domains"/>
    <property type="match status" value="1"/>
</dbReference>
<feature type="domain" description="Pyruvate phosphate dikinase AMP/ATP-binding" evidence="19">
    <location>
        <begin position="296"/>
        <end position="360"/>
    </location>
</feature>
<protein>
    <recommendedName>
        <fullName evidence="6 14">Pyruvate, phosphate dikinase</fullName>
        <ecNumber evidence="5 14">2.7.9.1</ecNumber>
    </recommendedName>
</protein>
<feature type="binding site" evidence="16">
    <location>
        <position position="561"/>
    </location>
    <ligand>
        <name>substrate</name>
    </ligand>
</feature>
<reference evidence="21 22" key="1">
    <citation type="journal article" date="2021" name="Microb. Ecol.">
        <title>Candidatus Mesenet longicola: Novel Endosymbionts of Brontispa longissima that Induce Cytoplasmic Incompatibility.</title>
        <authorList>
            <person name="Takano S."/>
            <person name="Gotoh Y."/>
            <person name="Hayashi T."/>
        </authorList>
    </citation>
    <scope>NUCLEOTIDE SEQUENCE [LARGE SCALE GENOMIC DNA]</scope>
    <source>
        <strain evidence="21">L5</strain>
    </source>
</reference>
<feature type="binding site" evidence="16">
    <location>
        <position position="764"/>
    </location>
    <ligand>
        <name>substrate</name>
    </ligand>
</feature>
<dbReference type="Pfam" id="PF02896">
    <property type="entry name" value="PEP-utilizers_C"/>
    <property type="match status" value="1"/>
</dbReference>
<name>A0A8J3HVW8_9RICK</name>
<evidence type="ECO:0000259" key="18">
    <source>
        <dbReference type="Pfam" id="PF00391"/>
    </source>
</evidence>
<comment type="cofactor">
    <cofactor evidence="1 14 17">
        <name>Mg(2+)</name>
        <dbReference type="ChEBI" id="CHEBI:18420"/>
    </cofactor>
</comment>
<evidence type="ECO:0000256" key="3">
    <source>
        <dbReference type="ARBA" id="ARBA00007837"/>
    </source>
</evidence>
<dbReference type="NCBIfam" id="TIGR01828">
    <property type="entry name" value="pyru_phos_dikin"/>
    <property type="match status" value="1"/>
</dbReference>
<dbReference type="Pfam" id="PF01326">
    <property type="entry name" value="PPDK_N"/>
    <property type="match status" value="3"/>
</dbReference>
<keyword evidence="13 17" id="KW-0460">Magnesium</keyword>
<dbReference type="EC" id="2.7.9.1" evidence="5 14"/>
<dbReference type="InterPro" id="IPR008279">
    <property type="entry name" value="PEP-util_enz_mobile_dom"/>
</dbReference>
<keyword evidence="21" id="KW-0670">Pyruvate</keyword>
<comment type="function">
    <text evidence="2">Catalyzes the reversible phosphorylation of pyruvate and phosphate.</text>
</comment>
<evidence type="ECO:0000256" key="14">
    <source>
        <dbReference type="PIRNR" id="PIRNR000853"/>
    </source>
</evidence>
<feature type="binding site" evidence="16">
    <location>
        <position position="617"/>
    </location>
    <ligand>
        <name>substrate</name>
    </ligand>
</feature>
<evidence type="ECO:0000256" key="2">
    <source>
        <dbReference type="ARBA" id="ARBA00003144"/>
    </source>
</evidence>
<dbReference type="GO" id="GO:0046872">
    <property type="term" value="F:metal ion binding"/>
    <property type="evidence" value="ECO:0007669"/>
    <property type="project" value="UniProtKB-UniRule"/>
</dbReference>
<comment type="similarity">
    <text evidence="3 14">Belongs to the PEP-utilizing enzyme family.</text>
</comment>
<dbReference type="SUPFAM" id="SSF56059">
    <property type="entry name" value="Glutathione synthetase ATP-binding domain-like"/>
    <property type="match status" value="1"/>
</dbReference>
<dbReference type="SUPFAM" id="SSF52009">
    <property type="entry name" value="Phosphohistidine domain"/>
    <property type="match status" value="1"/>
</dbReference>
<dbReference type="InterPro" id="IPR015813">
    <property type="entry name" value="Pyrv/PenolPyrv_kinase-like_dom"/>
</dbReference>
<dbReference type="PANTHER" id="PTHR22931">
    <property type="entry name" value="PHOSPHOENOLPYRUVATE DIKINASE-RELATED"/>
    <property type="match status" value="1"/>
</dbReference>
<dbReference type="InterPro" id="IPR040442">
    <property type="entry name" value="Pyrv_kinase-like_dom_sf"/>
</dbReference>
<organism evidence="21 22">
    <name type="scientific">Candidatus Mesenet longicola</name>
    <dbReference type="NCBI Taxonomy" id="1892558"/>
    <lineage>
        <taxon>Bacteria</taxon>
        <taxon>Pseudomonadati</taxon>
        <taxon>Pseudomonadota</taxon>
        <taxon>Alphaproteobacteria</taxon>
        <taxon>Rickettsiales</taxon>
        <taxon>Anaplasmataceae</taxon>
        <taxon>Candidatus Mesenet</taxon>
    </lineage>
</organism>
<dbReference type="InterPro" id="IPR010121">
    <property type="entry name" value="Pyruvate_phosphate_dikinase"/>
</dbReference>
<evidence type="ECO:0000259" key="19">
    <source>
        <dbReference type="Pfam" id="PF01326"/>
    </source>
</evidence>
<dbReference type="InterPro" id="IPR018274">
    <property type="entry name" value="PEP_util_AS"/>
</dbReference>
<gene>
    <name evidence="21" type="primary">ppdK</name>
    <name evidence="21" type="ORF">sL5_08830</name>
</gene>
<feature type="binding site" evidence="16">
    <location>
        <position position="765"/>
    </location>
    <ligand>
        <name>substrate</name>
    </ligand>
</feature>
<dbReference type="Gene3D" id="3.50.30.10">
    <property type="entry name" value="Phosphohistidine domain"/>
    <property type="match status" value="1"/>
</dbReference>
<dbReference type="InterPro" id="IPR013815">
    <property type="entry name" value="ATP_grasp_subdomain_1"/>
</dbReference>
<dbReference type="Gene3D" id="3.30.1490.20">
    <property type="entry name" value="ATP-grasp fold, A domain"/>
    <property type="match status" value="1"/>
</dbReference>
<keyword evidence="8" id="KW-0808">Transferase</keyword>
<dbReference type="PROSITE" id="PS00370">
    <property type="entry name" value="PEP_ENZYMES_PHOS_SITE"/>
    <property type="match status" value="1"/>
</dbReference>
<dbReference type="InterPro" id="IPR023151">
    <property type="entry name" value="PEP_util_CS"/>
</dbReference>
<feature type="domain" description="PEP-utilising enzyme C-terminal" evidence="20">
    <location>
        <begin position="518"/>
        <end position="866"/>
    </location>
</feature>
<evidence type="ECO:0000256" key="7">
    <source>
        <dbReference type="ARBA" id="ARBA00022553"/>
    </source>
</evidence>
<feature type="binding site" evidence="16">
    <location>
        <position position="742"/>
    </location>
    <ligand>
        <name>substrate</name>
    </ligand>
</feature>
<keyword evidence="22" id="KW-1185">Reference proteome</keyword>
<evidence type="ECO:0000259" key="20">
    <source>
        <dbReference type="Pfam" id="PF02896"/>
    </source>
</evidence>
<evidence type="ECO:0000256" key="1">
    <source>
        <dbReference type="ARBA" id="ARBA00001946"/>
    </source>
</evidence>
<dbReference type="Gene3D" id="1.20.80.30">
    <property type="match status" value="1"/>
</dbReference>
<keyword evidence="11" id="KW-0418">Kinase</keyword>
<dbReference type="Gene3D" id="3.30.470.20">
    <property type="entry name" value="ATP-grasp fold, B domain"/>
    <property type="match status" value="1"/>
</dbReference>
<keyword evidence="12" id="KW-0067">ATP-binding</keyword>
<dbReference type="InterPro" id="IPR000121">
    <property type="entry name" value="PEP_util_C"/>
</dbReference>
<proteinExistence type="inferred from homology"/>
<evidence type="ECO:0000256" key="15">
    <source>
        <dbReference type="PIRSR" id="PIRSR000853-1"/>
    </source>
</evidence>
<evidence type="ECO:0000256" key="16">
    <source>
        <dbReference type="PIRSR" id="PIRSR000853-2"/>
    </source>
</evidence>
<evidence type="ECO:0000256" key="6">
    <source>
        <dbReference type="ARBA" id="ARBA00020138"/>
    </source>
</evidence>
<evidence type="ECO:0000256" key="11">
    <source>
        <dbReference type="ARBA" id="ARBA00022777"/>
    </source>
</evidence>
<dbReference type="PROSITE" id="PS00742">
    <property type="entry name" value="PEP_ENZYMES_2"/>
    <property type="match status" value="1"/>
</dbReference>
<dbReference type="NCBIfam" id="NF004531">
    <property type="entry name" value="PRK05878.1"/>
    <property type="match status" value="1"/>
</dbReference>
<dbReference type="InterPro" id="IPR036637">
    <property type="entry name" value="Phosphohistidine_dom_sf"/>
</dbReference>
<dbReference type="GO" id="GO:0016301">
    <property type="term" value="F:kinase activity"/>
    <property type="evidence" value="ECO:0007669"/>
    <property type="project" value="UniProtKB-UniRule"/>
</dbReference>
<keyword evidence="7" id="KW-0597">Phosphoprotein</keyword>
<keyword evidence="9 17" id="KW-0479">Metal-binding</keyword>
<feature type="binding site" evidence="16">
    <location>
        <position position="766"/>
    </location>
    <ligand>
        <name>substrate</name>
    </ligand>
</feature>
<feature type="domain" description="Pyruvate phosphate dikinase AMP/ATP-binding" evidence="19">
    <location>
        <begin position="22"/>
        <end position="67"/>
    </location>
</feature>
<keyword evidence="10" id="KW-0547">Nucleotide-binding</keyword>
<evidence type="ECO:0000256" key="4">
    <source>
        <dbReference type="ARBA" id="ARBA00011738"/>
    </source>
</evidence>
<evidence type="ECO:0000256" key="9">
    <source>
        <dbReference type="ARBA" id="ARBA00022723"/>
    </source>
</evidence>
<dbReference type="PIRSF" id="PIRSF000853">
    <property type="entry name" value="PPDK"/>
    <property type="match status" value="1"/>
</dbReference>
<dbReference type="GO" id="GO:0050242">
    <property type="term" value="F:pyruvate, phosphate dikinase activity"/>
    <property type="evidence" value="ECO:0007669"/>
    <property type="project" value="UniProtKB-UniRule"/>
</dbReference>